<organism evidence="5 6">
    <name type="scientific">Rosa chinensis</name>
    <name type="common">China rose</name>
    <dbReference type="NCBI Taxonomy" id="74649"/>
    <lineage>
        <taxon>Eukaryota</taxon>
        <taxon>Viridiplantae</taxon>
        <taxon>Streptophyta</taxon>
        <taxon>Embryophyta</taxon>
        <taxon>Tracheophyta</taxon>
        <taxon>Spermatophyta</taxon>
        <taxon>Magnoliopsida</taxon>
        <taxon>eudicotyledons</taxon>
        <taxon>Gunneridae</taxon>
        <taxon>Pentapetalae</taxon>
        <taxon>rosids</taxon>
        <taxon>fabids</taxon>
        <taxon>Rosales</taxon>
        <taxon>Rosaceae</taxon>
        <taxon>Rosoideae</taxon>
        <taxon>Rosoideae incertae sedis</taxon>
        <taxon>Rosa</taxon>
    </lineage>
</organism>
<dbReference type="InterPro" id="IPR052210">
    <property type="entry name" value="LysM1-like"/>
</dbReference>
<proteinExistence type="predicted"/>
<dbReference type="AlphaFoldDB" id="A0A2P6Q3H5"/>
<dbReference type="InterPro" id="IPR018392">
    <property type="entry name" value="LysM"/>
</dbReference>
<comment type="caution">
    <text evidence="5">The sequence shown here is derived from an EMBL/GenBank/DDBJ whole genome shotgun (WGS) entry which is preliminary data.</text>
</comment>
<gene>
    <name evidence="5" type="ORF">RchiOBHm_Chr5g0006161</name>
</gene>
<dbReference type="Gene3D" id="3.10.350.10">
    <property type="entry name" value="LysM domain"/>
    <property type="match status" value="1"/>
</dbReference>
<evidence type="ECO:0000256" key="2">
    <source>
        <dbReference type="ARBA" id="ARBA00023026"/>
    </source>
</evidence>
<dbReference type="PANTHER" id="PTHR34997">
    <property type="entry name" value="AM15"/>
    <property type="match status" value="1"/>
</dbReference>
<name>A0A2P6Q3H5_ROSCH</name>
<feature type="signal peptide" evidence="3">
    <location>
        <begin position="1"/>
        <end position="30"/>
    </location>
</feature>
<dbReference type="InterPro" id="IPR036779">
    <property type="entry name" value="LysM_dom_sf"/>
</dbReference>
<dbReference type="Proteomes" id="UP000238479">
    <property type="component" value="Chromosome 5"/>
</dbReference>
<evidence type="ECO:0000259" key="4">
    <source>
        <dbReference type="PROSITE" id="PS51782"/>
    </source>
</evidence>
<evidence type="ECO:0000256" key="1">
    <source>
        <dbReference type="ARBA" id="ARBA00022669"/>
    </source>
</evidence>
<dbReference type="OMA" id="DSTPECE"/>
<sequence>MAKADTNASMVMNLTVLMVSFLLLVSLAESQFFGNGILTPPSPMAPPPSSPSPPTLECDSVYGVISGDTCFEVAKTFKLTLALFETLNPNLNCSALFIGQWLCLDGKLT</sequence>
<accession>A0A2P6Q3H5</accession>
<keyword evidence="1" id="KW-0147">Chitin-binding</keyword>
<keyword evidence="3" id="KW-0732">Signal</keyword>
<protein>
    <submittedName>
        <fullName evidence="5">Putative LysM domain-containing protein</fullName>
    </submittedName>
</protein>
<evidence type="ECO:0000313" key="5">
    <source>
        <dbReference type="EMBL" id="PRQ28730.1"/>
    </source>
</evidence>
<dbReference type="Pfam" id="PF01476">
    <property type="entry name" value="LysM"/>
    <property type="match status" value="1"/>
</dbReference>
<dbReference type="SUPFAM" id="SSF54106">
    <property type="entry name" value="LysM domain"/>
    <property type="match status" value="1"/>
</dbReference>
<reference evidence="5 6" key="1">
    <citation type="journal article" date="2018" name="Nat. Genet.">
        <title>The Rosa genome provides new insights in the design of modern roses.</title>
        <authorList>
            <person name="Bendahmane M."/>
        </authorList>
    </citation>
    <scope>NUCLEOTIDE SEQUENCE [LARGE SCALE GENOMIC DNA]</scope>
    <source>
        <strain evidence="6">cv. Old Blush</strain>
    </source>
</reference>
<dbReference type="SMART" id="SM00257">
    <property type="entry name" value="LysM"/>
    <property type="match status" value="1"/>
</dbReference>
<keyword evidence="2" id="KW-0843">Virulence</keyword>
<dbReference type="GO" id="GO:0008061">
    <property type="term" value="F:chitin binding"/>
    <property type="evidence" value="ECO:0007669"/>
    <property type="project" value="UniProtKB-KW"/>
</dbReference>
<evidence type="ECO:0000256" key="3">
    <source>
        <dbReference type="SAM" id="SignalP"/>
    </source>
</evidence>
<dbReference type="PROSITE" id="PS51782">
    <property type="entry name" value="LYSM"/>
    <property type="match status" value="1"/>
</dbReference>
<dbReference type="STRING" id="74649.A0A2P6Q3H5"/>
<keyword evidence="6" id="KW-1185">Reference proteome</keyword>
<feature type="chain" id="PRO_5015116527" evidence="3">
    <location>
        <begin position="31"/>
        <end position="109"/>
    </location>
</feature>
<dbReference type="CDD" id="cd00118">
    <property type="entry name" value="LysM"/>
    <property type="match status" value="1"/>
</dbReference>
<dbReference type="PANTHER" id="PTHR34997:SF1">
    <property type="entry name" value="PEPTIDOGLYCAN-BINDING LYSIN DOMAIN"/>
    <property type="match status" value="1"/>
</dbReference>
<dbReference type="Gramene" id="PRQ28730">
    <property type="protein sequence ID" value="PRQ28730"/>
    <property type="gene ID" value="RchiOBHm_Chr5g0006161"/>
</dbReference>
<feature type="domain" description="LysM" evidence="4">
    <location>
        <begin position="60"/>
        <end position="104"/>
    </location>
</feature>
<evidence type="ECO:0000313" key="6">
    <source>
        <dbReference type="Proteomes" id="UP000238479"/>
    </source>
</evidence>
<dbReference type="EMBL" id="PDCK01000043">
    <property type="protein sequence ID" value="PRQ28730.1"/>
    <property type="molecule type" value="Genomic_DNA"/>
</dbReference>